<dbReference type="EMBL" id="AP017424">
    <property type="protein sequence ID" value="BAU87634.1"/>
    <property type="molecule type" value="Genomic_DNA"/>
</dbReference>
<dbReference type="KEGG" id="slau:SLA_6768"/>
<keyword evidence="2" id="KW-1185">Reference proteome</keyword>
<accession>A0A160P844</accession>
<dbReference type="RefSeq" id="WP_359873041.1">
    <property type="nucleotide sequence ID" value="NZ_JBEYHT010000004.1"/>
</dbReference>
<dbReference type="Proteomes" id="UP000217676">
    <property type="component" value="Chromosome"/>
</dbReference>
<evidence type="ECO:0000313" key="1">
    <source>
        <dbReference type="EMBL" id="BAU87634.1"/>
    </source>
</evidence>
<proteinExistence type="predicted"/>
<organism evidence="1 2">
    <name type="scientific">Streptomyces laurentii</name>
    <dbReference type="NCBI Taxonomy" id="39478"/>
    <lineage>
        <taxon>Bacteria</taxon>
        <taxon>Bacillati</taxon>
        <taxon>Actinomycetota</taxon>
        <taxon>Actinomycetes</taxon>
        <taxon>Kitasatosporales</taxon>
        <taxon>Streptomycetaceae</taxon>
        <taxon>Streptomyces</taxon>
    </lineage>
</organism>
<gene>
    <name evidence="1" type="ORF">SLA_6768</name>
</gene>
<name>A0A160P844_STRLU</name>
<protein>
    <submittedName>
        <fullName evidence="1">Uncharacterized protein</fullName>
    </submittedName>
</protein>
<sequence length="69" mass="7954">MRNDPKGPGHFTEPLGWIDTLQETMGEQKPAPAGATRKPSPAFRTYKKELVDTRDRINTWMQGHPEDYR</sequence>
<reference evidence="1 2" key="1">
    <citation type="journal article" date="2016" name="Genome Announc.">
        <title>Complete Genome Sequence of Thiostrepton-Producing Streptomyces laurentii ATCC 31255.</title>
        <authorList>
            <person name="Doi K."/>
            <person name="Fujino Y."/>
            <person name="Nagayoshi Y."/>
            <person name="Ohshima T."/>
            <person name="Ogata S."/>
        </authorList>
    </citation>
    <scope>NUCLEOTIDE SEQUENCE [LARGE SCALE GENOMIC DNA]</scope>
    <source>
        <strain evidence="1 2">ATCC 31255</strain>
    </source>
</reference>
<dbReference type="AlphaFoldDB" id="A0A160P844"/>
<evidence type="ECO:0000313" key="2">
    <source>
        <dbReference type="Proteomes" id="UP000217676"/>
    </source>
</evidence>